<proteinExistence type="predicted"/>
<evidence type="ECO:0000256" key="1">
    <source>
        <dbReference type="SAM" id="MobiDB-lite"/>
    </source>
</evidence>
<dbReference type="InterPro" id="IPR029058">
    <property type="entry name" value="AB_hydrolase_fold"/>
</dbReference>
<feature type="region of interest" description="Disordered" evidence="1">
    <location>
        <begin position="185"/>
        <end position="204"/>
    </location>
</feature>
<dbReference type="Proteomes" id="UP000600080">
    <property type="component" value="Unassembled WGS sequence"/>
</dbReference>
<dbReference type="EMBL" id="BMND01000002">
    <property type="protein sequence ID" value="GGN33457.1"/>
    <property type="molecule type" value="Genomic_DNA"/>
</dbReference>
<dbReference type="Gene3D" id="3.40.50.1820">
    <property type="entry name" value="alpha/beta hydrolase"/>
    <property type="match status" value="1"/>
</dbReference>
<comment type="caution">
    <text evidence="3">The sequence shown here is derived from an EMBL/GenBank/DDBJ whole genome shotgun (WGS) entry which is preliminary data.</text>
</comment>
<feature type="region of interest" description="Disordered" evidence="1">
    <location>
        <begin position="1"/>
        <end position="22"/>
    </location>
</feature>
<evidence type="ECO:0000259" key="2">
    <source>
        <dbReference type="Pfam" id="PF12697"/>
    </source>
</evidence>
<reference evidence="4" key="1">
    <citation type="journal article" date="2019" name="Int. J. Syst. Evol. Microbiol.">
        <title>The Global Catalogue of Microorganisms (GCM) 10K type strain sequencing project: providing services to taxonomists for standard genome sequencing and annotation.</title>
        <authorList>
            <consortium name="The Broad Institute Genomics Platform"/>
            <consortium name="The Broad Institute Genome Sequencing Center for Infectious Disease"/>
            <person name="Wu L."/>
            <person name="Ma J."/>
        </authorList>
    </citation>
    <scope>NUCLEOTIDE SEQUENCE [LARGE SCALE GENOMIC DNA]</scope>
    <source>
        <strain evidence="4">CGMCC 4.7323</strain>
    </source>
</reference>
<feature type="domain" description="AB hydrolase-1" evidence="2">
    <location>
        <begin position="66"/>
        <end position="297"/>
    </location>
</feature>
<dbReference type="Pfam" id="PF12697">
    <property type="entry name" value="Abhydrolase_6"/>
    <property type="match status" value="1"/>
</dbReference>
<accession>A0ABQ2J0E5</accession>
<feature type="compositionally biased region" description="Basic and acidic residues" evidence="1">
    <location>
        <begin position="186"/>
        <end position="196"/>
    </location>
</feature>
<sequence>MQGVRSALSGRSSVRRLRNALPSRPSSAAAWNRLASTHMNREPPPGREPLHVTVWDEATPGAPRALLVHGTMSWGTECFAGQRPLAEMFRLELLDRRGFGDSPDTERSDYAIDAEDLGQLLGSGAHLVGHSYGAAAVMLAASAHPEAVQSLTLIEPSVLRTAAGHPLVAAALERIRAAFAGPAEEVGPHEHLRRSTEPYGLPVPEPTPRLLRAVRSAMRERPVWDAEIPLGPLAGATMPKAVINGTWETAHPAYREFTGEALAACGEYLAEAIGARHIRVDGAAHTPHQERPEQVNAVLTRLWQH</sequence>
<protein>
    <recommendedName>
        <fullName evidence="2">AB hydrolase-1 domain-containing protein</fullName>
    </recommendedName>
</protein>
<dbReference type="SUPFAM" id="SSF53474">
    <property type="entry name" value="alpha/beta-Hydrolases"/>
    <property type="match status" value="1"/>
</dbReference>
<name>A0ABQ2J0E5_9ACTN</name>
<dbReference type="InterPro" id="IPR000073">
    <property type="entry name" value="AB_hydrolase_1"/>
</dbReference>
<evidence type="ECO:0000313" key="4">
    <source>
        <dbReference type="Proteomes" id="UP000600080"/>
    </source>
</evidence>
<gene>
    <name evidence="3" type="ORF">GCM10012285_04550</name>
</gene>
<keyword evidence="4" id="KW-1185">Reference proteome</keyword>
<dbReference type="PANTHER" id="PTHR43798">
    <property type="entry name" value="MONOACYLGLYCEROL LIPASE"/>
    <property type="match status" value="1"/>
</dbReference>
<evidence type="ECO:0000313" key="3">
    <source>
        <dbReference type="EMBL" id="GGN33457.1"/>
    </source>
</evidence>
<organism evidence="3 4">
    <name type="scientific">Streptomyces kronopolitis</name>
    <dbReference type="NCBI Taxonomy" id="1612435"/>
    <lineage>
        <taxon>Bacteria</taxon>
        <taxon>Bacillati</taxon>
        <taxon>Actinomycetota</taxon>
        <taxon>Actinomycetes</taxon>
        <taxon>Kitasatosporales</taxon>
        <taxon>Streptomycetaceae</taxon>
        <taxon>Streptomyces</taxon>
    </lineage>
</organism>
<dbReference type="PANTHER" id="PTHR43798:SF33">
    <property type="entry name" value="HYDROLASE, PUTATIVE (AFU_ORTHOLOGUE AFUA_2G14860)-RELATED"/>
    <property type="match status" value="1"/>
</dbReference>
<dbReference type="InterPro" id="IPR050266">
    <property type="entry name" value="AB_hydrolase_sf"/>
</dbReference>